<dbReference type="GO" id="GO:0016740">
    <property type="term" value="F:transferase activity"/>
    <property type="evidence" value="ECO:0007669"/>
    <property type="project" value="UniProtKB-KW"/>
</dbReference>
<gene>
    <name evidence="2" type="ORF">D0X99_20230</name>
</gene>
<dbReference type="InterPro" id="IPR001173">
    <property type="entry name" value="Glyco_trans_2-like"/>
</dbReference>
<dbReference type="SUPFAM" id="SSF53448">
    <property type="entry name" value="Nucleotide-diphospho-sugar transferases"/>
    <property type="match status" value="1"/>
</dbReference>
<accession>A0A418PL53</accession>
<dbReference type="OrthoDB" id="9788101at2"/>
<feature type="domain" description="Glycosyltransferase 2-like" evidence="1">
    <location>
        <begin position="6"/>
        <end position="95"/>
    </location>
</feature>
<reference evidence="2 3" key="1">
    <citation type="submission" date="2018-09" db="EMBL/GenBank/DDBJ databases">
        <authorList>
            <person name="Wang X."/>
            <person name="Du Z."/>
        </authorList>
    </citation>
    <scope>NUCLEOTIDE SEQUENCE [LARGE SCALE GENOMIC DNA]</scope>
    <source>
        <strain evidence="2 3">N3</strain>
    </source>
</reference>
<keyword evidence="3" id="KW-1185">Reference proteome</keyword>
<keyword evidence="2" id="KW-0808">Transferase</keyword>
<dbReference type="Gene3D" id="3.90.550.10">
    <property type="entry name" value="Spore Coat Polysaccharide Biosynthesis Protein SpsA, Chain A"/>
    <property type="match status" value="1"/>
</dbReference>
<dbReference type="RefSeq" id="WP_119479686.1">
    <property type="nucleotide sequence ID" value="NZ_QXML01000028.1"/>
</dbReference>
<evidence type="ECO:0000259" key="1">
    <source>
        <dbReference type="Pfam" id="PF00535"/>
    </source>
</evidence>
<dbReference type="InterPro" id="IPR029044">
    <property type="entry name" value="Nucleotide-diphossugar_trans"/>
</dbReference>
<dbReference type="AlphaFoldDB" id="A0A418PL53"/>
<dbReference type="PANTHER" id="PTHR43685">
    <property type="entry name" value="GLYCOSYLTRANSFERASE"/>
    <property type="match status" value="1"/>
</dbReference>
<name>A0A418PL53_9BACT</name>
<dbReference type="Proteomes" id="UP000283522">
    <property type="component" value="Unassembled WGS sequence"/>
</dbReference>
<dbReference type="PANTHER" id="PTHR43685:SF2">
    <property type="entry name" value="GLYCOSYLTRANSFERASE 2-LIKE DOMAIN-CONTAINING PROTEIN"/>
    <property type="match status" value="1"/>
</dbReference>
<dbReference type="CDD" id="cd06433">
    <property type="entry name" value="GT_2_WfgS_like"/>
    <property type="match status" value="1"/>
</dbReference>
<dbReference type="EMBL" id="QXML01000028">
    <property type="protein sequence ID" value="RIW11792.1"/>
    <property type="molecule type" value="Genomic_DNA"/>
</dbReference>
<sequence length="237" mass="27380">MKPKISIITVCFNCVHDIEGTILSVINQKYDNFEYIIVDGGSTDGTLDVIYKHIGSIDFLISERDKGIYDAMNKGIGLATGDWINFMNSGDSFYSNQVLDCIFSNKSVISDYALIYGFKLYNKEYCYPFPITFLKFGEIMANHQCMFFNLKLVGHDFLKYNLEYLIYADFDLVNRIYIKYGKSKFFYLNECIAVYKGGGVSSKISFQKRKDRFKILFREYGVHGLIRGLLFKLLNTI</sequence>
<evidence type="ECO:0000313" key="3">
    <source>
        <dbReference type="Proteomes" id="UP000283522"/>
    </source>
</evidence>
<dbReference type="Pfam" id="PF00535">
    <property type="entry name" value="Glycos_transf_2"/>
    <property type="match status" value="1"/>
</dbReference>
<comment type="caution">
    <text evidence="2">The sequence shown here is derived from an EMBL/GenBank/DDBJ whole genome shotgun (WGS) entry which is preliminary data.</text>
</comment>
<dbReference type="InterPro" id="IPR050834">
    <property type="entry name" value="Glycosyltransf_2"/>
</dbReference>
<evidence type="ECO:0000313" key="2">
    <source>
        <dbReference type="EMBL" id="RIW11792.1"/>
    </source>
</evidence>
<proteinExistence type="predicted"/>
<protein>
    <submittedName>
        <fullName evidence="2">Glycosyltransferase</fullName>
    </submittedName>
</protein>
<organism evidence="2 3">
    <name type="scientific">Algoriphagus lacus</name>
    <dbReference type="NCBI Taxonomy" id="2056311"/>
    <lineage>
        <taxon>Bacteria</taxon>
        <taxon>Pseudomonadati</taxon>
        <taxon>Bacteroidota</taxon>
        <taxon>Cytophagia</taxon>
        <taxon>Cytophagales</taxon>
        <taxon>Cyclobacteriaceae</taxon>
        <taxon>Algoriphagus</taxon>
    </lineage>
</organism>